<evidence type="ECO:0000256" key="4">
    <source>
        <dbReference type="ARBA" id="ARBA00023159"/>
    </source>
</evidence>
<dbReference type="EMBL" id="CP006365">
    <property type="protein sequence ID" value="AGU14946.1"/>
    <property type="molecule type" value="Genomic_DNA"/>
</dbReference>
<dbReference type="InterPro" id="IPR050176">
    <property type="entry name" value="LTTR"/>
</dbReference>
<dbReference type="Gene3D" id="3.40.190.290">
    <property type="match status" value="1"/>
</dbReference>
<proteinExistence type="inferred from homology"/>
<dbReference type="STRING" id="1348662.CARG_03995"/>
<dbReference type="GO" id="GO:0003700">
    <property type="term" value="F:DNA-binding transcription factor activity"/>
    <property type="evidence" value="ECO:0007669"/>
    <property type="project" value="InterPro"/>
</dbReference>
<dbReference type="NCBIfam" id="TIGR03298">
    <property type="entry name" value="argP"/>
    <property type="match status" value="1"/>
</dbReference>
<name>U3GXV3_9CORY</name>
<comment type="similarity">
    <text evidence="1">Belongs to the LysR transcriptional regulatory family.</text>
</comment>
<dbReference type="OrthoDB" id="3252676at2"/>
<keyword evidence="3" id="KW-0238">DNA-binding</keyword>
<dbReference type="KEGG" id="caz:CARG_03995"/>
<dbReference type="Pfam" id="PF03466">
    <property type="entry name" value="LysR_substrate"/>
    <property type="match status" value="1"/>
</dbReference>
<protein>
    <recommendedName>
        <fullName evidence="6">HTH lysR-type domain-containing protein</fullName>
    </recommendedName>
</protein>
<keyword evidence="4" id="KW-0010">Activator</keyword>
<keyword evidence="2" id="KW-0805">Transcription regulation</keyword>
<dbReference type="PANTHER" id="PTHR30579">
    <property type="entry name" value="TRANSCRIPTIONAL REGULATOR"/>
    <property type="match status" value="1"/>
</dbReference>
<dbReference type="SUPFAM" id="SSF46785">
    <property type="entry name" value="Winged helix' DNA-binding domain"/>
    <property type="match status" value="1"/>
</dbReference>
<dbReference type="Gene3D" id="1.10.10.10">
    <property type="entry name" value="Winged helix-like DNA-binding domain superfamily/Winged helix DNA-binding domain"/>
    <property type="match status" value="1"/>
</dbReference>
<dbReference type="Proteomes" id="UP000016943">
    <property type="component" value="Chromosome"/>
</dbReference>
<organism evidence="7 8">
    <name type="scientific">Corynebacterium argentoratense DSM 44202</name>
    <dbReference type="NCBI Taxonomy" id="1348662"/>
    <lineage>
        <taxon>Bacteria</taxon>
        <taxon>Bacillati</taxon>
        <taxon>Actinomycetota</taxon>
        <taxon>Actinomycetes</taxon>
        <taxon>Mycobacteriales</taxon>
        <taxon>Corynebacteriaceae</taxon>
        <taxon>Corynebacterium</taxon>
    </lineage>
</organism>
<evidence type="ECO:0000256" key="2">
    <source>
        <dbReference type="ARBA" id="ARBA00023015"/>
    </source>
</evidence>
<gene>
    <name evidence="7" type="ORF">CARG_03995</name>
</gene>
<sequence length="291" mass="31427">MNPAHLATLLAVLDEGTFEAAAHSLGITPSAVSQRIKALESQAGRVLVRRSTPPTTTPAGEVFAQLARRMQLLQAEAEAEIGSLLSRVPLTVAVNADSLATWFRDVISEVAHWDNATLNLRVEDEAATLNLLRLGEVVGAITSEPTSVAGCDVVPIGEVRYYACATPSLTAAHAATEPTNGELYDLQSMPSLRYGPNDRMSDRLISFNELHHVSEIPSSEAYLHAVTAGLGWGLLPEAQCASLLEEGKLVRVDPRDVIIPMFWQQWRLESDMLSRLRDAVISAAPRPASTT</sequence>
<dbReference type="GeneID" id="78249603"/>
<dbReference type="PROSITE" id="PS50931">
    <property type="entry name" value="HTH_LYSR"/>
    <property type="match status" value="1"/>
</dbReference>
<dbReference type="PANTHER" id="PTHR30579:SF2">
    <property type="entry name" value="HTH-TYPE TRANSCRIPTIONAL REGULATOR ARGP"/>
    <property type="match status" value="1"/>
</dbReference>
<evidence type="ECO:0000313" key="7">
    <source>
        <dbReference type="EMBL" id="AGU14946.1"/>
    </source>
</evidence>
<evidence type="ECO:0000256" key="1">
    <source>
        <dbReference type="ARBA" id="ARBA00009437"/>
    </source>
</evidence>
<feature type="domain" description="HTH lysR-type" evidence="6">
    <location>
        <begin position="1"/>
        <end position="55"/>
    </location>
</feature>
<keyword evidence="8" id="KW-1185">Reference proteome</keyword>
<dbReference type="RefSeq" id="WP_020976099.1">
    <property type="nucleotide sequence ID" value="NC_022198.1"/>
</dbReference>
<evidence type="ECO:0000313" key="8">
    <source>
        <dbReference type="Proteomes" id="UP000016943"/>
    </source>
</evidence>
<dbReference type="GO" id="GO:0003677">
    <property type="term" value="F:DNA binding"/>
    <property type="evidence" value="ECO:0007669"/>
    <property type="project" value="UniProtKB-KW"/>
</dbReference>
<dbReference type="HOGENOM" id="CLU_063829_0_1_11"/>
<dbReference type="eggNOG" id="COG0583">
    <property type="taxonomic scope" value="Bacteria"/>
</dbReference>
<dbReference type="InterPro" id="IPR036388">
    <property type="entry name" value="WH-like_DNA-bd_sf"/>
</dbReference>
<accession>U3GXV3</accession>
<dbReference type="InterPro" id="IPR000847">
    <property type="entry name" value="LysR_HTH_N"/>
</dbReference>
<evidence type="ECO:0000256" key="5">
    <source>
        <dbReference type="ARBA" id="ARBA00023163"/>
    </source>
</evidence>
<dbReference type="AlphaFoldDB" id="U3GXV3"/>
<dbReference type="PATRIC" id="fig|1348662.3.peg.789"/>
<dbReference type="InterPro" id="IPR036390">
    <property type="entry name" value="WH_DNA-bd_sf"/>
</dbReference>
<dbReference type="InterPro" id="IPR017685">
    <property type="entry name" value="ArgP"/>
</dbReference>
<dbReference type="SUPFAM" id="SSF53850">
    <property type="entry name" value="Periplasmic binding protein-like II"/>
    <property type="match status" value="1"/>
</dbReference>
<dbReference type="InterPro" id="IPR005119">
    <property type="entry name" value="LysR_subst-bd"/>
</dbReference>
<evidence type="ECO:0000256" key="3">
    <source>
        <dbReference type="ARBA" id="ARBA00023125"/>
    </source>
</evidence>
<keyword evidence="5" id="KW-0804">Transcription</keyword>
<dbReference type="Pfam" id="PF00126">
    <property type="entry name" value="HTH_1"/>
    <property type="match status" value="1"/>
</dbReference>
<dbReference type="NCBIfam" id="NF002964">
    <property type="entry name" value="PRK03635.1"/>
    <property type="match status" value="1"/>
</dbReference>
<evidence type="ECO:0000259" key="6">
    <source>
        <dbReference type="PROSITE" id="PS50931"/>
    </source>
</evidence>
<reference evidence="7 8" key="1">
    <citation type="journal article" date="2013" name="Genome Announc.">
        <title>Whole-Genome Sequence of the Clinical Strain Corynebacterium argentoratense DSM 44202, Isolated from a Human Throat Specimen.</title>
        <authorList>
            <person name="Bomholt C."/>
            <person name="Glaub A."/>
            <person name="Gravermann K."/>
            <person name="Albersmeier A."/>
            <person name="Brinkrolf K."/>
            <person name="Ruckert C."/>
            <person name="Tauch A."/>
        </authorList>
    </citation>
    <scope>NUCLEOTIDE SEQUENCE [LARGE SCALE GENOMIC DNA]</scope>
    <source>
        <strain evidence="7">DSM 44202</strain>
    </source>
</reference>